<feature type="non-terminal residue" evidence="1">
    <location>
        <position position="1"/>
    </location>
</feature>
<gene>
    <name evidence="1" type="ORF">RPERSI_LOCUS15122</name>
</gene>
<name>A0ACA9QN84_9GLOM</name>
<accession>A0ACA9QN84</accession>
<keyword evidence="2" id="KW-1185">Reference proteome</keyword>
<evidence type="ECO:0000313" key="2">
    <source>
        <dbReference type="Proteomes" id="UP000789920"/>
    </source>
</evidence>
<proteinExistence type="predicted"/>
<organism evidence="1 2">
    <name type="scientific">Racocetra persica</name>
    <dbReference type="NCBI Taxonomy" id="160502"/>
    <lineage>
        <taxon>Eukaryota</taxon>
        <taxon>Fungi</taxon>
        <taxon>Fungi incertae sedis</taxon>
        <taxon>Mucoromycota</taxon>
        <taxon>Glomeromycotina</taxon>
        <taxon>Glomeromycetes</taxon>
        <taxon>Diversisporales</taxon>
        <taxon>Gigasporaceae</taxon>
        <taxon>Racocetra</taxon>
    </lineage>
</organism>
<comment type="caution">
    <text evidence="1">The sequence shown here is derived from an EMBL/GenBank/DDBJ whole genome shotgun (WGS) entry which is preliminary data.</text>
</comment>
<evidence type="ECO:0000313" key="1">
    <source>
        <dbReference type="EMBL" id="CAG8759952.1"/>
    </source>
</evidence>
<reference evidence="1" key="1">
    <citation type="submission" date="2021-06" db="EMBL/GenBank/DDBJ databases">
        <authorList>
            <person name="Kallberg Y."/>
            <person name="Tangrot J."/>
            <person name="Rosling A."/>
        </authorList>
    </citation>
    <scope>NUCLEOTIDE SEQUENCE</scope>
    <source>
        <strain evidence="1">MA461A</strain>
    </source>
</reference>
<dbReference type="EMBL" id="CAJVQC010035832">
    <property type="protein sequence ID" value="CAG8759952.1"/>
    <property type="molecule type" value="Genomic_DNA"/>
</dbReference>
<dbReference type="Proteomes" id="UP000789920">
    <property type="component" value="Unassembled WGS sequence"/>
</dbReference>
<protein>
    <submittedName>
        <fullName evidence="1">27039_t:CDS:1</fullName>
    </submittedName>
</protein>
<sequence>THFKMVLQSYLIITKLATRRLQVQSVWTIDISKIRKVANVYFIR</sequence>